<dbReference type="Gene3D" id="3.30.465.10">
    <property type="match status" value="1"/>
</dbReference>
<dbReference type="InterPro" id="IPR016164">
    <property type="entry name" value="FAD-linked_Oxase-like_C"/>
</dbReference>
<comment type="caution">
    <text evidence="4">The sequence shown here is derived from an EMBL/GenBank/DDBJ whole genome shotgun (WGS) entry which is preliminary data.</text>
</comment>
<evidence type="ECO:0000256" key="2">
    <source>
        <dbReference type="ARBA" id="ARBA00022827"/>
    </source>
</evidence>
<reference evidence="4 5" key="1">
    <citation type="submission" date="2020-08" db="EMBL/GenBank/DDBJ databases">
        <title>Genomic Encyclopedia of Type Strains, Phase IV (KMG-IV): sequencing the most valuable type-strain genomes for metagenomic binning, comparative biology and taxonomic classification.</title>
        <authorList>
            <person name="Goeker M."/>
        </authorList>
    </citation>
    <scope>NUCLEOTIDE SEQUENCE [LARGE SCALE GENOMIC DNA]</scope>
    <source>
        <strain evidence="4 5">DSM 100044</strain>
    </source>
</reference>
<dbReference type="GO" id="GO:0003824">
    <property type="term" value="F:catalytic activity"/>
    <property type="evidence" value="ECO:0007669"/>
    <property type="project" value="InterPro"/>
</dbReference>
<dbReference type="GO" id="GO:0071949">
    <property type="term" value="F:FAD binding"/>
    <property type="evidence" value="ECO:0007669"/>
    <property type="project" value="InterPro"/>
</dbReference>
<dbReference type="InterPro" id="IPR036318">
    <property type="entry name" value="FAD-bd_PCMH-like_sf"/>
</dbReference>
<name>A0A7W9EXB4_9SPHN</name>
<evidence type="ECO:0000259" key="3">
    <source>
        <dbReference type="PROSITE" id="PS51387"/>
    </source>
</evidence>
<dbReference type="InterPro" id="IPR016169">
    <property type="entry name" value="FAD-bd_PCMH_sub2"/>
</dbReference>
<dbReference type="PANTHER" id="PTHR11748:SF103">
    <property type="entry name" value="GLYCOLATE OXIDASE SUBUNIT GLCE"/>
    <property type="match status" value="1"/>
</dbReference>
<keyword evidence="5" id="KW-1185">Reference proteome</keyword>
<dbReference type="SUPFAM" id="SSF56176">
    <property type="entry name" value="FAD-binding/transporter-associated domain-like"/>
    <property type="match status" value="1"/>
</dbReference>
<dbReference type="PANTHER" id="PTHR11748">
    <property type="entry name" value="D-LACTATE DEHYDROGENASE"/>
    <property type="match status" value="1"/>
</dbReference>
<keyword evidence="2" id="KW-0274">FAD</keyword>
<dbReference type="AlphaFoldDB" id="A0A7W9EXB4"/>
<organism evidence="4 5">
    <name type="scientific">Sphingomonas aerophila</name>
    <dbReference type="NCBI Taxonomy" id="1344948"/>
    <lineage>
        <taxon>Bacteria</taxon>
        <taxon>Pseudomonadati</taxon>
        <taxon>Pseudomonadota</taxon>
        <taxon>Alphaproteobacteria</taxon>
        <taxon>Sphingomonadales</taxon>
        <taxon>Sphingomonadaceae</taxon>
        <taxon>Sphingomonas</taxon>
    </lineage>
</organism>
<keyword evidence="1" id="KW-0285">Flavoprotein</keyword>
<dbReference type="InterPro" id="IPR016166">
    <property type="entry name" value="FAD-bd_PCMH"/>
</dbReference>
<proteinExistence type="predicted"/>
<dbReference type="InterPro" id="IPR006094">
    <property type="entry name" value="Oxid_FAD_bind_N"/>
</dbReference>
<evidence type="ECO:0000313" key="5">
    <source>
        <dbReference type="Proteomes" id="UP000546200"/>
    </source>
</evidence>
<dbReference type="RefSeq" id="WP_184059558.1">
    <property type="nucleotide sequence ID" value="NZ_JACIJK010000010.1"/>
</dbReference>
<feature type="domain" description="FAD-binding PCMH-type" evidence="3">
    <location>
        <begin position="1"/>
        <end position="182"/>
    </location>
</feature>
<dbReference type="Pfam" id="PF01565">
    <property type="entry name" value="FAD_binding_4"/>
    <property type="match status" value="1"/>
</dbReference>
<accession>A0A7W9EXB4</accession>
<gene>
    <name evidence="4" type="ORF">FHS94_003226</name>
</gene>
<dbReference type="Proteomes" id="UP000546200">
    <property type="component" value="Unassembled WGS sequence"/>
</dbReference>
<evidence type="ECO:0000313" key="4">
    <source>
        <dbReference type="EMBL" id="MBB5716363.1"/>
    </source>
</evidence>
<sequence length="384" mass="39465">MAEAAFPASESDVADAVADAVRAGERLAITGGGSKAGSGGDLPGRALPMNRLAGVVDYDPAELVLTVRPGTPLAKVTTLVAGERQMLAFEPFDHGPVFGRESGAATIGGVVAAGVAGSRRVSAGGARDHLLGLRAVSGRGEIFVAGAKVVKNVTGFDLPKLAAGSWGRLFAMTELTLKVLPRPETTATLFLSRLDPQEAVQAMAAAMGSQAVVACAAHRPARDGEPSLTALRLEGFAPSVAARAAMLERVLADYGPLNHAGEIEGEDFWAGVRTLALLPLAPALWRINVPPSAGAAVAAVMERLGAAWLMDWAGGLIWAAVDGAGEEVRAAADRAGGHATLVRSSAQERATVPAFHPPAPGLAALEERVRRAFDPDGVFETGRF</sequence>
<protein>
    <submittedName>
        <fullName evidence="4">Glycolate oxidase FAD binding subunit</fullName>
    </submittedName>
</protein>
<evidence type="ECO:0000256" key="1">
    <source>
        <dbReference type="ARBA" id="ARBA00022630"/>
    </source>
</evidence>
<dbReference type="EMBL" id="JACIJK010000010">
    <property type="protein sequence ID" value="MBB5716363.1"/>
    <property type="molecule type" value="Genomic_DNA"/>
</dbReference>
<dbReference type="PROSITE" id="PS51387">
    <property type="entry name" value="FAD_PCMH"/>
    <property type="match status" value="1"/>
</dbReference>
<dbReference type="SUPFAM" id="SSF55103">
    <property type="entry name" value="FAD-linked oxidases, C-terminal domain"/>
    <property type="match status" value="1"/>
</dbReference>